<protein>
    <submittedName>
        <fullName evidence="3">Uncharacterized protein LOC108612328</fullName>
    </submittedName>
</protein>
<dbReference type="GeneID" id="108612328"/>
<reference evidence="3" key="3">
    <citation type="submission" date="2025-08" db="UniProtKB">
        <authorList>
            <consortium name="RefSeq"/>
        </authorList>
    </citation>
    <scope>IDENTIFICATION</scope>
    <source>
        <tissue evidence="3">Whole organism</tissue>
    </source>
</reference>
<name>A0ABM1P0F9_DROAR</name>
<feature type="chain" id="PRO_5046764599" evidence="1">
    <location>
        <begin position="20"/>
        <end position="104"/>
    </location>
</feature>
<gene>
    <name evidence="3" type="primary">LOC108612328</name>
</gene>
<organism evidence="2 3">
    <name type="scientific">Drosophila arizonae</name>
    <name type="common">Fruit fly</name>
    <dbReference type="NCBI Taxonomy" id="7263"/>
    <lineage>
        <taxon>Eukaryota</taxon>
        <taxon>Metazoa</taxon>
        <taxon>Ecdysozoa</taxon>
        <taxon>Arthropoda</taxon>
        <taxon>Hexapoda</taxon>
        <taxon>Insecta</taxon>
        <taxon>Pterygota</taxon>
        <taxon>Neoptera</taxon>
        <taxon>Endopterygota</taxon>
        <taxon>Diptera</taxon>
        <taxon>Brachycera</taxon>
        <taxon>Muscomorpha</taxon>
        <taxon>Ephydroidea</taxon>
        <taxon>Drosophilidae</taxon>
        <taxon>Drosophila</taxon>
    </lineage>
</organism>
<proteinExistence type="predicted"/>
<evidence type="ECO:0000313" key="3">
    <source>
        <dbReference type="RefSeq" id="XP_017860695.1"/>
    </source>
</evidence>
<reference evidence="2" key="1">
    <citation type="journal article" date="1997" name="Nucleic Acids Res.">
        <title>tRNAscan-SE: a program for improved detection of transfer RNA genes in genomic sequence.</title>
        <authorList>
            <person name="Lowe T.M."/>
            <person name="Eddy S.R."/>
        </authorList>
    </citation>
    <scope>NUCLEOTIDE SEQUENCE [LARGE SCALE GENOMIC DNA]</scope>
</reference>
<keyword evidence="1" id="KW-0732">Signal</keyword>
<feature type="signal peptide" evidence="1">
    <location>
        <begin position="1"/>
        <end position="19"/>
    </location>
</feature>
<accession>A0ABM1P0F9</accession>
<reference evidence="2" key="2">
    <citation type="journal article" date="2016" name="G3 (Bethesda)">
        <title>Genome Evolution in Three Species of Cactophilic Drosophila.</title>
        <authorList>
            <person name="Sanchez-Flores A."/>
            <person name="Penazola F."/>
            <person name="Carpinteyro-Ponce J."/>
            <person name="Nazario-Yepiz N."/>
            <person name="Abreu-Goodger C."/>
            <person name="Machado C.A."/>
            <person name="Markow T.A."/>
        </authorList>
    </citation>
    <scope>NUCLEOTIDE SEQUENCE [LARGE SCALE GENOMIC DNA]</scope>
</reference>
<keyword evidence="2" id="KW-1185">Reference proteome</keyword>
<dbReference type="Proteomes" id="UP000694904">
    <property type="component" value="Chromosome 4"/>
</dbReference>
<evidence type="ECO:0000256" key="1">
    <source>
        <dbReference type="SAM" id="SignalP"/>
    </source>
</evidence>
<sequence>MQQKLYILLLALVATLAAAQPATLLPAAPGLSTAATGFNGLAAPGAAPLAISSSQRLDYFNQLNAAFAPAARLIATPSGLAAFPSIFGFPRFGQLAAANAPFIF</sequence>
<dbReference type="RefSeq" id="XP_017860695.1">
    <property type="nucleotide sequence ID" value="XM_018005206.1"/>
</dbReference>
<evidence type="ECO:0000313" key="2">
    <source>
        <dbReference type="Proteomes" id="UP000694904"/>
    </source>
</evidence>